<feature type="region of interest" description="Disordered" evidence="11">
    <location>
        <begin position="1"/>
        <end position="235"/>
    </location>
</feature>
<dbReference type="SMART" id="SM00220">
    <property type="entry name" value="S_TKc"/>
    <property type="match status" value="1"/>
</dbReference>
<name>A0AAD4HZN6_9PEZI</name>
<dbReference type="AlphaFoldDB" id="A0AAD4HZN6"/>
<keyword evidence="4" id="KW-0723">Serine/threonine-protein kinase</keyword>
<keyword evidence="9 10" id="KW-0067">ATP-binding</keyword>
<feature type="domain" description="Protein kinase" evidence="12">
    <location>
        <begin position="337"/>
        <end position="668"/>
    </location>
</feature>
<evidence type="ECO:0000256" key="3">
    <source>
        <dbReference type="ARBA" id="ARBA00022490"/>
    </source>
</evidence>
<feature type="region of interest" description="Disordered" evidence="11">
    <location>
        <begin position="854"/>
        <end position="890"/>
    </location>
</feature>
<evidence type="ECO:0000313" key="13">
    <source>
        <dbReference type="EMBL" id="KAG7290237.1"/>
    </source>
</evidence>
<evidence type="ECO:0000256" key="10">
    <source>
        <dbReference type="PROSITE-ProRule" id="PRU10141"/>
    </source>
</evidence>
<feature type="region of interest" description="Disordered" evidence="11">
    <location>
        <begin position="798"/>
        <end position="825"/>
    </location>
</feature>
<feature type="compositionally biased region" description="Polar residues" evidence="11">
    <location>
        <begin position="202"/>
        <end position="213"/>
    </location>
</feature>
<dbReference type="FunFam" id="3.30.200.20:FF:000087">
    <property type="entry name" value="Dual specificity tyrosine-phosphorylation-regulated kinase 1A"/>
    <property type="match status" value="1"/>
</dbReference>
<evidence type="ECO:0000313" key="14">
    <source>
        <dbReference type="Proteomes" id="UP001197093"/>
    </source>
</evidence>
<proteinExistence type="inferred from homology"/>
<keyword evidence="14" id="KW-1185">Reference proteome</keyword>
<comment type="similarity">
    <text evidence="2">Belongs to the protein kinase superfamily. CMGC Ser/Thr protein kinase family. MNB/DYRK subfamily.</text>
</comment>
<dbReference type="GO" id="GO:0004674">
    <property type="term" value="F:protein serine/threonine kinase activity"/>
    <property type="evidence" value="ECO:0007669"/>
    <property type="project" value="UniProtKB-KW"/>
</dbReference>
<evidence type="ECO:0000256" key="6">
    <source>
        <dbReference type="ARBA" id="ARBA00022679"/>
    </source>
</evidence>
<dbReference type="Proteomes" id="UP001197093">
    <property type="component" value="Unassembled WGS sequence"/>
</dbReference>
<keyword evidence="3" id="KW-0963">Cytoplasm</keyword>
<evidence type="ECO:0000256" key="7">
    <source>
        <dbReference type="ARBA" id="ARBA00022741"/>
    </source>
</evidence>
<dbReference type="SUPFAM" id="SSF56112">
    <property type="entry name" value="Protein kinase-like (PK-like)"/>
    <property type="match status" value="1"/>
</dbReference>
<dbReference type="GO" id="GO:0004713">
    <property type="term" value="F:protein tyrosine kinase activity"/>
    <property type="evidence" value="ECO:0007669"/>
    <property type="project" value="TreeGrafter"/>
</dbReference>
<dbReference type="Gene3D" id="1.10.510.10">
    <property type="entry name" value="Transferase(Phosphotransferase) domain 1"/>
    <property type="match status" value="1"/>
</dbReference>
<dbReference type="GO" id="GO:0005524">
    <property type="term" value="F:ATP binding"/>
    <property type="evidence" value="ECO:0007669"/>
    <property type="project" value="UniProtKB-UniRule"/>
</dbReference>
<dbReference type="InterPro" id="IPR017441">
    <property type="entry name" value="Protein_kinase_ATP_BS"/>
</dbReference>
<dbReference type="InterPro" id="IPR011009">
    <property type="entry name" value="Kinase-like_dom_sf"/>
</dbReference>
<dbReference type="InterPro" id="IPR050494">
    <property type="entry name" value="Ser_Thr_dual-spec_kinase"/>
</dbReference>
<feature type="compositionally biased region" description="Polar residues" evidence="11">
    <location>
        <begin position="156"/>
        <end position="187"/>
    </location>
</feature>
<evidence type="ECO:0000256" key="8">
    <source>
        <dbReference type="ARBA" id="ARBA00022777"/>
    </source>
</evidence>
<evidence type="ECO:0000256" key="5">
    <source>
        <dbReference type="ARBA" id="ARBA00022553"/>
    </source>
</evidence>
<dbReference type="PROSITE" id="PS00107">
    <property type="entry name" value="PROTEIN_KINASE_ATP"/>
    <property type="match status" value="1"/>
</dbReference>
<reference evidence="13" key="1">
    <citation type="submission" date="2023-02" db="EMBL/GenBank/DDBJ databases">
        <authorList>
            <person name="Palmer J.M."/>
        </authorList>
    </citation>
    <scope>NUCLEOTIDE SEQUENCE</scope>
    <source>
        <strain evidence="13">FW57</strain>
    </source>
</reference>
<feature type="region of interest" description="Disordered" evidence="11">
    <location>
        <begin position="680"/>
        <end position="705"/>
    </location>
</feature>
<dbReference type="PROSITE" id="PS50011">
    <property type="entry name" value="PROTEIN_KINASE_DOM"/>
    <property type="match status" value="1"/>
</dbReference>
<comment type="caution">
    <text evidence="13">The sequence shown here is derived from an EMBL/GenBank/DDBJ whole genome shotgun (WGS) entry which is preliminary data.</text>
</comment>
<keyword evidence="7 10" id="KW-0547">Nucleotide-binding</keyword>
<feature type="compositionally biased region" description="Basic residues" evidence="11">
    <location>
        <begin position="933"/>
        <end position="942"/>
    </location>
</feature>
<feature type="compositionally biased region" description="Low complexity" evidence="11">
    <location>
        <begin position="798"/>
        <end position="816"/>
    </location>
</feature>
<sequence length="942" mass="104739">MEQWQAYNDPASAGGQRRYNNGSNVNSSQMSPRDYGSGGQNPAQSQQPPAGFKYDNYQGGLNPHQQSSAATSPLASPHVRDGNGDVPMQDSHDPYAGLNSSAKYPMRPHHQHHLSSSGVPTAKLLPQEPSAAAQRYSPMEVMSPTSPYGSKAPGASQFSQQPAQRQSPTRSSDYPPQQSPYYSSRQGAPQLPPISPYAPGQDTYSPSSLTPMDNSYADPKSPKRAQPMLDKGPVPEFRRIRAPTDLKPKVNAQPPFRRANPEGGFISPLQALTVHLPATYRICNPGFKYESSRNPRRVLTKPSKGVKNDGYDNEDSDYILYVNDILGSEEAGHKNRYLILDVLGQGTFGQVVKCQNMKTQEVVAVKVIKNRTAYFNQSMMEVSVLDLLNTKLDKNDDHHLLRLKDTFIHRQHLCLVFELLSVNLYELIKQNQFRGLSTTLVRVFAQQLLNGLALLNKARLIHCDLKPENILLKNLESPIIKIIDFGSACDERQTVYTYIQSRFYRSPEVLLGLPYSSAIDMWSLGCIVVELFLGLPLFPGSSEYNQVSRIVEMLGNPPNWMIEMGKQAGEFFEKRQDEFGRRTYHLKSMEQYSRERGVKEQPSKKYFQANTLPEIIKSYPMPRKNMKQSEIDREMNNRIAFIDFVRGLLTINPLERWSPQQAKLHPFITQQKYTGQFVPPMNLKSSALNRSPAPGTQQQIQAEAVSKQRAQAAQAQAQASSAAQGAYGSMVAGQYPQQGHAQPPQLYGNNNMYAPSNAHPGAPPPYSGQQGGYGQMGMQQQQQQAPVQMPPANYAQSNMYAAQQQQQQNRPRQRASTMEQQQSGIPAAIQRVASHLDPTQPIRLQPSPAYYPPPPDGLAGMDHQTSARGVRRGSRAQQTGRGGGGGSNRDFIRNLEERTLEEGSWGVARVRGIEIEDGSSKPGGMQNMSKTLGVRKGRWVKG</sequence>
<feature type="binding site" evidence="10">
    <location>
        <position position="366"/>
    </location>
    <ligand>
        <name>ATP</name>
        <dbReference type="ChEBI" id="CHEBI:30616"/>
    </ligand>
</feature>
<dbReference type="Gene3D" id="3.30.200.20">
    <property type="entry name" value="Phosphorylase Kinase, domain 1"/>
    <property type="match status" value="1"/>
</dbReference>
<dbReference type="FunFam" id="1.10.510.10:FF:000380">
    <property type="entry name" value="Serine/threonine-protein kinase ppk15"/>
    <property type="match status" value="1"/>
</dbReference>
<feature type="region of interest" description="Disordered" evidence="11">
    <location>
        <begin position="916"/>
        <end position="942"/>
    </location>
</feature>
<keyword evidence="5" id="KW-0597">Phosphoprotein</keyword>
<dbReference type="GO" id="GO:0005737">
    <property type="term" value="C:cytoplasm"/>
    <property type="evidence" value="ECO:0007669"/>
    <property type="project" value="UniProtKB-SubCell"/>
</dbReference>
<dbReference type="PANTHER" id="PTHR24058">
    <property type="entry name" value="DUAL SPECIFICITY PROTEIN KINASE"/>
    <property type="match status" value="1"/>
</dbReference>
<feature type="compositionally biased region" description="Polar residues" evidence="11">
    <location>
        <begin position="63"/>
        <end position="74"/>
    </location>
</feature>
<feature type="compositionally biased region" description="Polar residues" evidence="11">
    <location>
        <begin position="18"/>
        <end position="31"/>
    </location>
</feature>
<accession>A0AAD4HZN6</accession>
<dbReference type="InterPro" id="IPR008271">
    <property type="entry name" value="Ser/Thr_kinase_AS"/>
</dbReference>
<dbReference type="EMBL" id="JAHCVI010000001">
    <property type="protein sequence ID" value="KAG7290237.1"/>
    <property type="molecule type" value="Genomic_DNA"/>
</dbReference>
<feature type="compositionally biased region" description="Low complexity" evidence="11">
    <location>
        <begin position="776"/>
        <end position="785"/>
    </location>
</feature>
<dbReference type="CDD" id="cd14212">
    <property type="entry name" value="PKc_YAK1"/>
    <property type="match status" value="1"/>
</dbReference>
<feature type="compositionally biased region" description="Polar residues" evidence="11">
    <location>
        <begin position="683"/>
        <end position="701"/>
    </location>
</feature>
<feature type="region of interest" description="Disordered" evidence="11">
    <location>
        <begin position="734"/>
        <end position="785"/>
    </location>
</feature>
<keyword evidence="8" id="KW-0418">Kinase</keyword>
<dbReference type="Pfam" id="PF00069">
    <property type="entry name" value="Pkinase"/>
    <property type="match status" value="1"/>
</dbReference>
<dbReference type="InterPro" id="IPR000719">
    <property type="entry name" value="Prot_kinase_dom"/>
</dbReference>
<dbReference type="PROSITE" id="PS00108">
    <property type="entry name" value="PROTEIN_KINASE_ST"/>
    <property type="match status" value="1"/>
</dbReference>
<keyword evidence="6" id="KW-0808">Transferase</keyword>
<dbReference type="GO" id="GO:0005634">
    <property type="term" value="C:nucleus"/>
    <property type="evidence" value="ECO:0007669"/>
    <property type="project" value="TreeGrafter"/>
</dbReference>
<evidence type="ECO:0000256" key="1">
    <source>
        <dbReference type="ARBA" id="ARBA00004496"/>
    </source>
</evidence>
<dbReference type="PANTHER" id="PTHR24058:SF17">
    <property type="entry name" value="HOMEODOMAIN INTERACTING PROTEIN KINASE, ISOFORM D"/>
    <property type="match status" value="1"/>
</dbReference>
<evidence type="ECO:0000259" key="12">
    <source>
        <dbReference type="PROSITE" id="PS50011"/>
    </source>
</evidence>
<organism evidence="13 14">
    <name type="scientific">Staphylotrichum longicolle</name>
    <dbReference type="NCBI Taxonomy" id="669026"/>
    <lineage>
        <taxon>Eukaryota</taxon>
        <taxon>Fungi</taxon>
        <taxon>Dikarya</taxon>
        <taxon>Ascomycota</taxon>
        <taxon>Pezizomycotina</taxon>
        <taxon>Sordariomycetes</taxon>
        <taxon>Sordariomycetidae</taxon>
        <taxon>Sordariales</taxon>
        <taxon>Chaetomiaceae</taxon>
        <taxon>Staphylotrichum</taxon>
    </lineage>
</organism>
<evidence type="ECO:0000256" key="11">
    <source>
        <dbReference type="SAM" id="MobiDB-lite"/>
    </source>
</evidence>
<evidence type="ECO:0000256" key="2">
    <source>
        <dbReference type="ARBA" id="ARBA00008867"/>
    </source>
</evidence>
<gene>
    <name evidence="13" type="ORF">NEMBOFW57_000235</name>
</gene>
<comment type="subcellular location">
    <subcellularLocation>
        <location evidence="1">Cytoplasm</location>
    </subcellularLocation>
</comment>
<evidence type="ECO:0000256" key="9">
    <source>
        <dbReference type="ARBA" id="ARBA00022840"/>
    </source>
</evidence>
<evidence type="ECO:0000256" key="4">
    <source>
        <dbReference type="ARBA" id="ARBA00022527"/>
    </source>
</evidence>
<protein>
    <recommendedName>
        <fullName evidence="12">Protein kinase domain-containing protein</fullName>
    </recommendedName>
</protein>